<protein>
    <recommendedName>
        <fullName evidence="1">Thioredoxin domain-containing protein</fullName>
    </recommendedName>
</protein>
<dbReference type="InterPro" id="IPR050553">
    <property type="entry name" value="Thioredoxin_ResA/DsbE_sf"/>
</dbReference>
<gene>
    <name evidence="2" type="ORF">HELGO_WM6024</name>
</gene>
<evidence type="ECO:0000259" key="1">
    <source>
        <dbReference type="PROSITE" id="PS51352"/>
    </source>
</evidence>
<proteinExistence type="predicted"/>
<dbReference type="GO" id="GO:0016491">
    <property type="term" value="F:oxidoreductase activity"/>
    <property type="evidence" value="ECO:0007669"/>
    <property type="project" value="InterPro"/>
</dbReference>
<dbReference type="Pfam" id="PF00578">
    <property type="entry name" value="AhpC-TSA"/>
    <property type="match status" value="1"/>
</dbReference>
<organism evidence="2">
    <name type="scientific">uncultured Thiotrichaceae bacterium</name>
    <dbReference type="NCBI Taxonomy" id="298394"/>
    <lineage>
        <taxon>Bacteria</taxon>
        <taxon>Pseudomonadati</taxon>
        <taxon>Pseudomonadota</taxon>
        <taxon>Gammaproteobacteria</taxon>
        <taxon>Thiotrichales</taxon>
        <taxon>Thiotrichaceae</taxon>
        <taxon>environmental samples</taxon>
    </lineage>
</organism>
<dbReference type="PROSITE" id="PS51352">
    <property type="entry name" value="THIOREDOXIN_2"/>
    <property type="match status" value="1"/>
</dbReference>
<dbReference type="InterPro" id="IPR013766">
    <property type="entry name" value="Thioredoxin_domain"/>
</dbReference>
<dbReference type="CDD" id="cd02966">
    <property type="entry name" value="TlpA_like_family"/>
    <property type="match status" value="1"/>
</dbReference>
<dbReference type="InterPro" id="IPR036249">
    <property type="entry name" value="Thioredoxin-like_sf"/>
</dbReference>
<dbReference type="PANTHER" id="PTHR42852:SF13">
    <property type="entry name" value="PROTEIN DIPZ"/>
    <property type="match status" value="1"/>
</dbReference>
<evidence type="ECO:0000313" key="2">
    <source>
        <dbReference type="EMBL" id="CAA6821148.1"/>
    </source>
</evidence>
<dbReference type="AlphaFoldDB" id="A0A6S6TYG0"/>
<feature type="domain" description="Thioredoxin" evidence="1">
    <location>
        <begin position="32"/>
        <end position="176"/>
    </location>
</feature>
<name>A0A6S6TYG0_9GAMM</name>
<dbReference type="GO" id="GO:0016209">
    <property type="term" value="F:antioxidant activity"/>
    <property type="evidence" value="ECO:0007669"/>
    <property type="project" value="InterPro"/>
</dbReference>
<accession>A0A6S6TYG0</accession>
<dbReference type="PANTHER" id="PTHR42852">
    <property type="entry name" value="THIOL:DISULFIDE INTERCHANGE PROTEIN DSBE"/>
    <property type="match status" value="1"/>
</dbReference>
<dbReference type="SUPFAM" id="SSF52833">
    <property type="entry name" value="Thioredoxin-like"/>
    <property type="match status" value="1"/>
</dbReference>
<dbReference type="Gene3D" id="3.40.30.10">
    <property type="entry name" value="Glutaredoxin"/>
    <property type="match status" value="1"/>
</dbReference>
<reference evidence="2" key="1">
    <citation type="submission" date="2020-01" db="EMBL/GenBank/DDBJ databases">
        <authorList>
            <person name="Meier V. D."/>
            <person name="Meier V D."/>
        </authorList>
    </citation>
    <scope>NUCLEOTIDE SEQUENCE</scope>
    <source>
        <strain evidence="2">HLG_WM_MAG_07</strain>
    </source>
</reference>
<sequence length="176" mass="19469">MSFRKSYSVLSNLIYSMTSHLKLFAFLPFLTLLIIANTSQASMTDMQGQPAALSKYVGKGQWVVVEAWHSECGTCKDTMPELVESANSMPNTTLVGVSLDNDLKKAKGFIDSFEVNFPTLLTNINDFDSYVRKIAKKPLSGAPTYLIFSPAGKLKAMQSGNIRPTEIKAYIQRQSL</sequence>
<dbReference type="InterPro" id="IPR000866">
    <property type="entry name" value="AhpC/TSA"/>
</dbReference>
<dbReference type="EMBL" id="CACVAY010000103">
    <property type="protein sequence ID" value="CAA6821148.1"/>
    <property type="molecule type" value="Genomic_DNA"/>
</dbReference>